<dbReference type="InterPro" id="IPR052225">
    <property type="entry name" value="Ser/Arg_repetitive_matrix"/>
</dbReference>
<evidence type="ECO:0000313" key="4">
    <source>
        <dbReference type="EMBL" id="KAJ6832655.1"/>
    </source>
</evidence>
<evidence type="ECO:0000259" key="3">
    <source>
        <dbReference type="PROSITE" id="PS51025"/>
    </source>
</evidence>
<dbReference type="EMBL" id="JANAVB010015800">
    <property type="protein sequence ID" value="KAJ6832655.1"/>
    <property type="molecule type" value="Genomic_DNA"/>
</dbReference>
<dbReference type="GO" id="GO:0005681">
    <property type="term" value="C:spliceosomal complex"/>
    <property type="evidence" value="ECO:0007669"/>
    <property type="project" value="TreeGrafter"/>
</dbReference>
<dbReference type="PANTHER" id="PTHR23148:SF0">
    <property type="entry name" value="SERINE_ARGININE REPETITIVE MATRIX PROTEIN 1"/>
    <property type="match status" value="1"/>
</dbReference>
<feature type="compositionally biased region" description="Basic and acidic residues" evidence="2">
    <location>
        <begin position="602"/>
        <end position="631"/>
    </location>
</feature>
<feature type="compositionally biased region" description="Low complexity" evidence="2">
    <location>
        <begin position="291"/>
        <end position="306"/>
    </location>
</feature>
<organism evidence="4 5">
    <name type="scientific">Iris pallida</name>
    <name type="common">Sweet iris</name>
    <dbReference type="NCBI Taxonomy" id="29817"/>
    <lineage>
        <taxon>Eukaryota</taxon>
        <taxon>Viridiplantae</taxon>
        <taxon>Streptophyta</taxon>
        <taxon>Embryophyta</taxon>
        <taxon>Tracheophyta</taxon>
        <taxon>Spermatophyta</taxon>
        <taxon>Magnoliopsida</taxon>
        <taxon>Liliopsida</taxon>
        <taxon>Asparagales</taxon>
        <taxon>Iridaceae</taxon>
        <taxon>Iridoideae</taxon>
        <taxon>Irideae</taxon>
        <taxon>Iris</taxon>
    </lineage>
</organism>
<feature type="compositionally biased region" description="Basic and acidic residues" evidence="2">
    <location>
        <begin position="737"/>
        <end position="748"/>
    </location>
</feature>
<comment type="caution">
    <text evidence="4">The sequence shown here is derived from an EMBL/GenBank/DDBJ whole genome shotgun (WGS) entry which is preliminary data.</text>
</comment>
<feature type="compositionally biased region" description="Low complexity" evidence="2">
    <location>
        <begin position="254"/>
        <end position="265"/>
    </location>
</feature>
<feature type="compositionally biased region" description="Basic residues" evidence="2">
    <location>
        <begin position="850"/>
        <end position="864"/>
    </location>
</feature>
<dbReference type="InterPro" id="IPR002483">
    <property type="entry name" value="PWI_dom"/>
</dbReference>
<feature type="compositionally biased region" description="Basic residues" evidence="2">
    <location>
        <begin position="432"/>
        <end position="445"/>
    </location>
</feature>
<dbReference type="GO" id="GO:0006397">
    <property type="term" value="P:mRNA processing"/>
    <property type="evidence" value="ECO:0007669"/>
    <property type="project" value="UniProtKB-KW"/>
</dbReference>
<feature type="compositionally biased region" description="Basic residues" evidence="2">
    <location>
        <begin position="776"/>
        <end position="787"/>
    </location>
</feature>
<dbReference type="PROSITE" id="PS51025">
    <property type="entry name" value="PWI"/>
    <property type="match status" value="1"/>
</dbReference>
<sequence>MSGGFFRGTSADQDTRFSNKQAKLLKSQKFPAELEHLVDMTKVKMDVMRPWIAARATELLGFEDEVLINFVYGLLDGKAVDGKKIQIQLTGFMEKNTGKFMKELWGLLLSAQSNISGVPQQFLDAKEEETRKKKVETDRIASEIQKRREKEGREPERGRKSRFEGEADISRSVKDAPDLVTRNSKARSSSLQPEEEREVGGQHDSRAVNGRSGSPKLRDRSPSPFRRTVSPTGSNKRSISRSRSDSGKDRRSRSVSVPSQSQRRSASLERRYQSPTRRSLSPERRYKSPRRSISPPRRYSPRITRSPSRRRSPRLRRRSTSRSRHRSPSPYRQRSPRARQRSSPSVRRRSPISRRRSPSPLRHRSPSPLRRKSPSPLPRRSPTPVRRRSPSPARHRSPVRARRRSPSPLRRRSPMRRRSPSPWRRSPIYRSPNHRRRSPIRSPKRHPTDSQYSRKQRKRSGSPYRSRSPLNQARRSLSMERDSRIDGHATRHRDEHTSRRELEKRSPVDHGLNRKINEHAGSGHKASETAYRKVPISLRSPQRDVGNQSEDCGKVPAAITEGSPRQLESPVNVRKTTPRTNISLRSPILSKSPSRKTRIRSPLHESPRTSRDEEQTGHAREDSHHRIDSSHKRNKYSPGELGLKKSNIDDLGPGRYPTDRVIANHQSSAARGRSVHLEKNSQRSDVDLPERNVQQESYSSDDIKYGPVSVREERDSQGNVHDRRRSCKLHPKNASSLEERAHNEKEAGDGVNAGKIPRPRNEEHREPHQDTESIRRSKRKADKRNRHDSKDSDSEETGSDKNQIMEKRRHKKSDKRKRDSDDSSSSDSQVDDRKEAKRRRRDEKRLRKEERRRRREEKHRKKLERRASKEKVKSVDMFNPPSDFEKNHNNSDDSDVAGTRKNIHPSDAEETESEQKKLEIELRKKALESLRAKKAITEVD</sequence>
<dbReference type="Pfam" id="PF01480">
    <property type="entry name" value="PWI"/>
    <property type="match status" value="1"/>
</dbReference>
<feature type="compositionally biased region" description="Basic and acidic residues" evidence="2">
    <location>
        <begin position="477"/>
        <end position="518"/>
    </location>
</feature>
<feature type="region of interest" description="Disordered" evidence="2">
    <location>
        <begin position="126"/>
        <end position="916"/>
    </location>
</feature>
<protein>
    <submittedName>
        <fullName evidence="4">Serine/arginine repetitive matrix protein 1-like</fullName>
    </submittedName>
</protein>
<feature type="compositionally biased region" description="Basic and acidic residues" evidence="2">
    <location>
        <begin position="865"/>
        <end position="874"/>
    </location>
</feature>
<accession>A0AAX6GWG6</accession>
<feature type="compositionally biased region" description="Polar residues" evidence="2">
    <location>
        <begin position="463"/>
        <end position="475"/>
    </location>
</feature>
<feature type="compositionally biased region" description="Basic residues" evidence="2">
    <location>
        <begin position="722"/>
        <end position="731"/>
    </location>
</feature>
<dbReference type="SUPFAM" id="SSF101233">
    <property type="entry name" value="PWI domain"/>
    <property type="match status" value="1"/>
</dbReference>
<dbReference type="GO" id="GO:0003723">
    <property type="term" value="F:RNA binding"/>
    <property type="evidence" value="ECO:0007669"/>
    <property type="project" value="TreeGrafter"/>
</dbReference>
<feature type="compositionally biased region" description="Basic and acidic residues" evidence="2">
    <location>
        <begin position="126"/>
        <end position="177"/>
    </location>
</feature>
<proteinExistence type="predicted"/>
<feature type="compositionally biased region" description="Low complexity" evidence="2">
    <location>
        <begin position="420"/>
        <end position="431"/>
    </location>
</feature>
<dbReference type="Proteomes" id="UP001140949">
    <property type="component" value="Unassembled WGS sequence"/>
</dbReference>
<dbReference type="InterPro" id="IPR036483">
    <property type="entry name" value="PWI_dom_sf"/>
</dbReference>
<feature type="compositionally biased region" description="Polar residues" evidence="2">
    <location>
        <begin position="181"/>
        <end position="192"/>
    </location>
</feature>
<name>A0AAX6GWG6_IRIPA</name>
<feature type="domain" description="PWI" evidence="3">
    <location>
        <begin position="27"/>
        <end position="125"/>
    </location>
</feature>
<feature type="compositionally biased region" description="Basic residues" evidence="2">
    <location>
        <begin position="307"/>
        <end position="327"/>
    </location>
</feature>
<gene>
    <name evidence="4" type="ORF">M6B38_124670</name>
</gene>
<feature type="compositionally biased region" description="Polar residues" evidence="2">
    <location>
        <begin position="574"/>
        <end position="592"/>
    </location>
</feature>
<evidence type="ECO:0000256" key="1">
    <source>
        <dbReference type="ARBA" id="ARBA00022664"/>
    </source>
</evidence>
<dbReference type="Gene3D" id="1.20.1390.10">
    <property type="entry name" value="PWI domain"/>
    <property type="match status" value="1"/>
</dbReference>
<keyword evidence="5" id="KW-1185">Reference proteome</keyword>
<dbReference type="PANTHER" id="PTHR23148">
    <property type="entry name" value="SERINE/ARGININE REGULATED NUCLEAR MATRIX PROTEIN"/>
    <property type="match status" value="1"/>
</dbReference>
<feature type="compositionally biased region" description="Basic residues" evidence="2">
    <location>
        <begin position="334"/>
        <end position="373"/>
    </location>
</feature>
<reference evidence="4" key="2">
    <citation type="submission" date="2023-04" db="EMBL/GenBank/DDBJ databases">
        <authorList>
            <person name="Bruccoleri R.E."/>
            <person name="Oakeley E.J."/>
            <person name="Faust A.-M."/>
            <person name="Dessus-Babus S."/>
            <person name="Altorfer M."/>
            <person name="Burckhardt D."/>
            <person name="Oertli M."/>
            <person name="Naumann U."/>
            <person name="Petersen F."/>
            <person name="Wong J."/>
        </authorList>
    </citation>
    <scope>NUCLEOTIDE SEQUENCE</scope>
    <source>
        <strain evidence="4">GSM-AAB239-AS_SAM_17_03QT</strain>
        <tissue evidence="4">Leaf</tissue>
    </source>
</reference>
<dbReference type="GO" id="GO:0048024">
    <property type="term" value="P:regulation of mRNA splicing, via spliceosome"/>
    <property type="evidence" value="ECO:0007669"/>
    <property type="project" value="TreeGrafter"/>
</dbReference>
<evidence type="ECO:0000313" key="5">
    <source>
        <dbReference type="Proteomes" id="UP001140949"/>
    </source>
</evidence>
<dbReference type="AlphaFoldDB" id="A0AAX6GWG6"/>
<feature type="compositionally biased region" description="Basic and acidic residues" evidence="2">
    <location>
        <begin position="759"/>
        <end position="775"/>
    </location>
</feature>
<feature type="compositionally biased region" description="Basic and acidic residues" evidence="2">
    <location>
        <begin position="675"/>
        <end position="690"/>
    </location>
</feature>
<keyword evidence="1" id="KW-0507">mRNA processing</keyword>
<feature type="compositionally biased region" description="Basic residues" evidence="2">
    <location>
        <begin position="385"/>
        <end position="419"/>
    </location>
</feature>
<evidence type="ECO:0000256" key="2">
    <source>
        <dbReference type="SAM" id="MobiDB-lite"/>
    </source>
</evidence>
<dbReference type="SMART" id="SM00311">
    <property type="entry name" value="PWI"/>
    <property type="match status" value="1"/>
</dbReference>
<reference evidence="4" key="1">
    <citation type="journal article" date="2023" name="GigaByte">
        <title>Genome assembly of the bearded iris, Iris pallida Lam.</title>
        <authorList>
            <person name="Bruccoleri R.E."/>
            <person name="Oakeley E.J."/>
            <person name="Faust A.M.E."/>
            <person name="Altorfer M."/>
            <person name="Dessus-Babus S."/>
            <person name="Burckhardt D."/>
            <person name="Oertli M."/>
            <person name="Naumann U."/>
            <person name="Petersen F."/>
            <person name="Wong J."/>
        </authorList>
    </citation>
    <scope>NUCLEOTIDE SEQUENCE</scope>
    <source>
        <strain evidence="4">GSM-AAB239-AS_SAM_17_03QT</strain>
    </source>
</reference>